<evidence type="ECO:0000256" key="2">
    <source>
        <dbReference type="ARBA" id="ARBA00023015"/>
    </source>
</evidence>
<dbReference type="RefSeq" id="WP_289445752.1">
    <property type="nucleotide sequence ID" value="NZ_JAUCGR010000001.1"/>
</dbReference>
<organism evidence="8 9">
    <name type="scientific">Cellulomonas edaphi</name>
    <dbReference type="NCBI Taxonomy" id="3053468"/>
    <lineage>
        <taxon>Bacteria</taxon>
        <taxon>Bacillati</taxon>
        <taxon>Actinomycetota</taxon>
        <taxon>Actinomycetes</taxon>
        <taxon>Micrococcales</taxon>
        <taxon>Cellulomonadaceae</taxon>
        <taxon>Cellulomonas</taxon>
    </lineage>
</organism>
<keyword evidence="4" id="KW-0238">DNA-binding</keyword>
<dbReference type="Proteomes" id="UP001321453">
    <property type="component" value="Unassembled WGS sequence"/>
</dbReference>
<dbReference type="Gene3D" id="1.10.10.10">
    <property type="entry name" value="Winged helix-like DNA-binding domain superfamily/Winged helix DNA-binding domain"/>
    <property type="match status" value="1"/>
</dbReference>
<dbReference type="EMBL" id="JAUCGR010000001">
    <property type="protein sequence ID" value="MDM7830619.1"/>
    <property type="molecule type" value="Genomic_DNA"/>
</dbReference>
<keyword evidence="9" id="KW-1185">Reference proteome</keyword>
<accession>A0ABT7S526</accession>
<dbReference type="Gene3D" id="1.10.1740.10">
    <property type="match status" value="1"/>
</dbReference>
<comment type="caution">
    <text evidence="8">The sequence shown here is derived from an EMBL/GenBank/DDBJ whole genome shotgun (WGS) entry which is preliminary data.</text>
</comment>
<proteinExistence type="inferred from homology"/>
<protein>
    <submittedName>
        <fullName evidence="8">Sigma-70 family RNA polymerase sigma factor</fullName>
    </submittedName>
</protein>
<dbReference type="InterPro" id="IPR014284">
    <property type="entry name" value="RNA_pol_sigma-70_dom"/>
</dbReference>
<keyword evidence="2" id="KW-0805">Transcription regulation</keyword>
<dbReference type="InterPro" id="IPR007627">
    <property type="entry name" value="RNA_pol_sigma70_r2"/>
</dbReference>
<comment type="similarity">
    <text evidence="1">Belongs to the sigma-70 factor family. ECF subfamily.</text>
</comment>
<evidence type="ECO:0000256" key="4">
    <source>
        <dbReference type="ARBA" id="ARBA00023125"/>
    </source>
</evidence>
<evidence type="ECO:0000313" key="8">
    <source>
        <dbReference type="EMBL" id="MDM7830619.1"/>
    </source>
</evidence>
<dbReference type="InterPro" id="IPR013325">
    <property type="entry name" value="RNA_pol_sigma_r2"/>
</dbReference>
<dbReference type="NCBIfam" id="TIGR02937">
    <property type="entry name" value="sigma70-ECF"/>
    <property type="match status" value="1"/>
</dbReference>
<evidence type="ECO:0000259" key="6">
    <source>
        <dbReference type="Pfam" id="PF04542"/>
    </source>
</evidence>
<gene>
    <name evidence="8" type="ORF">QRT05_04685</name>
</gene>
<evidence type="ECO:0000259" key="7">
    <source>
        <dbReference type="Pfam" id="PF08281"/>
    </source>
</evidence>
<dbReference type="InterPro" id="IPR013249">
    <property type="entry name" value="RNA_pol_sigma70_r4_t2"/>
</dbReference>
<evidence type="ECO:0000256" key="5">
    <source>
        <dbReference type="ARBA" id="ARBA00023163"/>
    </source>
</evidence>
<dbReference type="Pfam" id="PF08281">
    <property type="entry name" value="Sigma70_r4_2"/>
    <property type="match status" value="1"/>
</dbReference>
<evidence type="ECO:0000256" key="3">
    <source>
        <dbReference type="ARBA" id="ARBA00023082"/>
    </source>
</evidence>
<dbReference type="Pfam" id="PF04542">
    <property type="entry name" value="Sigma70_r2"/>
    <property type="match status" value="1"/>
</dbReference>
<feature type="domain" description="RNA polymerase sigma factor 70 region 4 type 2" evidence="7">
    <location>
        <begin position="122"/>
        <end position="173"/>
    </location>
</feature>
<dbReference type="InterPro" id="IPR036388">
    <property type="entry name" value="WH-like_DNA-bd_sf"/>
</dbReference>
<evidence type="ECO:0000256" key="1">
    <source>
        <dbReference type="ARBA" id="ARBA00010641"/>
    </source>
</evidence>
<sequence length="187" mass="20606">MAIRPGGGVVLDALAPGHAEAAASFEALFREVAPRVRRYVARTVGDDAADDVVSETFTTAWRRWAELPEDHGMRRAWIYRTAHYECAHALRSRSRRQHTAERAAARRELGDDPTDRVVGDDRVARVLAALPDTDRDALELVVWHALTPAEAAYALGCSPTAMRARLSRARRRLAAVLGEGDLREVGS</sequence>
<dbReference type="PANTHER" id="PTHR43133:SF8">
    <property type="entry name" value="RNA POLYMERASE SIGMA FACTOR HI_1459-RELATED"/>
    <property type="match status" value="1"/>
</dbReference>
<reference evidence="8 9" key="1">
    <citation type="submission" date="2023-06" db="EMBL/GenBank/DDBJ databases">
        <title>Cellulomonas sp. MW9 Whole genome sequence.</title>
        <authorList>
            <person name="Park S."/>
        </authorList>
    </citation>
    <scope>NUCLEOTIDE SEQUENCE [LARGE SCALE GENOMIC DNA]</scope>
    <source>
        <strain evidence="8 9">MW9</strain>
    </source>
</reference>
<dbReference type="InterPro" id="IPR013324">
    <property type="entry name" value="RNA_pol_sigma_r3/r4-like"/>
</dbReference>
<feature type="domain" description="RNA polymerase sigma-70 region 2" evidence="6">
    <location>
        <begin position="28"/>
        <end position="96"/>
    </location>
</feature>
<keyword evidence="5" id="KW-0804">Transcription</keyword>
<dbReference type="SUPFAM" id="SSF88659">
    <property type="entry name" value="Sigma3 and sigma4 domains of RNA polymerase sigma factors"/>
    <property type="match status" value="1"/>
</dbReference>
<name>A0ABT7S526_9CELL</name>
<dbReference type="InterPro" id="IPR039425">
    <property type="entry name" value="RNA_pol_sigma-70-like"/>
</dbReference>
<dbReference type="SUPFAM" id="SSF88946">
    <property type="entry name" value="Sigma2 domain of RNA polymerase sigma factors"/>
    <property type="match status" value="1"/>
</dbReference>
<evidence type="ECO:0000313" key="9">
    <source>
        <dbReference type="Proteomes" id="UP001321453"/>
    </source>
</evidence>
<keyword evidence="3" id="KW-0731">Sigma factor</keyword>
<dbReference type="PANTHER" id="PTHR43133">
    <property type="entry name" value="RNA POLYMERASE ECF-TYPE SIGMA FACTO"/>
    <property type="match status" value="1"/>
</dbReference>